<dbReference type="AlphaFoldDB" id="A0A6M2DF81"/>
<feature type="transmembrane region" description="Helical" evidence="1">
    <location>
        <begin position="54"/>
        <end position="75"/>
    </location>
</feature>
<organism evidence="2">
    <name type="scientific">Xenopsylla cheopis</name>
    <name type="common">Oriental rat flea</name>
    <name type="synonym">Pulex cheopis</name>
    <dbReference type="NCBI Taxonomy" id="163159"/>
    <lineage>
        <taxon>Eukaryota</taxon>
        <taxon>Metazoa</taxon>
        <taxon>Ecdysozoa</taxon>
        <taxon>Arthropoda</taxon>
        <taxon>Hexapoda</taxon>
        <taxon>Insecta</taxon>
        <taxon>Pterygota</taxon>
        <taxon>Neoptera</taxon>
        <taxon>Endopterygota</taxon>
        <taxon>Siphonaptera</taxon>
        <taxon>Pulicidae</taxon>
        <taxon>Xenopsyllinae</taxon>
        <taxon>Xenopsylla</taxon>
    </lineage>
</organism>
<evidence type="ECO:0000256" key="1">
    <source>
        <dbReference type="SAM" id="Phobius"/>
    </source>
</evidence>
<dbReference type="PANTHER" id="PTHR37159:SF1">
    <property type="entry name" value="GH11867P"/>
    <property type="match status" value="1"/>
</dbReference>
<reference evidence="2" key="1">
    <citation type="submission" date="2020-03" db="EMBL/GenBank/DDBJ databases">
        <title>Transcriptomic Profiling of the Digestive Tract of the Rat Flea, Xenopsylla cheopis, Following Blood Feeding and Infection with Yersinia pestis.</title>
        <authorList>
            <person name="Bland D.M."/>
            <person name="Martens C.A."/>
            <person name="Virtaneva K."/>
            <person name="Kanakabandi K."/>
            <person name="Long D."/>
            <person name="Rosenke R."/>
            <person name="Saturday G.A."/>
            <person name="Hoyt F.H."/>
            <person name="Bruno D.P."/>
            <person name="Ribeiro J.M.C."/>
            <person name="Hinnebusch J."/>
        </authorList>
    </citation>
    <scope>NUCLEOTIDE SEQUENCE</scope>
</reference>
<sequence>MEAWTAEDHLNTLLTEGENEPCDDCSVQDLNMEFPPFYDEEKFKRGQRYYAQNIFAMHTGMFSGLIGVLAIPSILKILIFTERSGTACLAYRRYFQTILHTSLWFDDTLKPNSKSWKSLWMIRKRHMLTGKSSCKHGFGLINQKDMALTQFGFMGFILVRPYLLGIKHDNRKDREALVHVWRVLGYMLGIKDRYNICRESFKETIELCELILQKVYKPNLSGSNDDFKRMTKILVKGLQGQAPLLEYHAYMFFTKRLAGVEGYQYLESDYYNKETKNIEPVYKNMRWVTRLAIFMIVGIHSYLLCIPVFRWYYNLEKRFYMIFDRYIPYVAIYKFGWKNAFVDITVDTYRDK</sequence>
<dbReference type="GO" id="GO:0016491">
    <property type="term" value="F:oxidoreductase activity"/>
    <property type="evidence" value="ECO:0007669"/>
    <property type="project" value="InterPro"/>
</dbReference>
<feature type="transmembrane region" description="Helical" evidence="1">
    <location>
        <begin position="291"/>
        <end position="313"/>
    </location>
</feature>
<proteinExistence type="predicted"/>
<dbReference type="PANTHER" id="PTHR37159">
    <property type="entry name" value="GH11867P"/>
    <property type="match status" value="1"/>
</dbReference>
<keyword evidence="1" id="KW-0812">Transmembrane</keyword>
<protein>
    <submittedName>
        <fullName evidence="2">Putative conserved plasma membrane protein</fullName>
    </submittedName>
</protein>
<feature type="transmembrane region" description="Helical" evidence="1">
    <location>
        <begin position="147"/>
        <end position="164"/>
    </location>
</feature>
<accession>A0A6M2DF81</accession>
<keyword evidence="1" id="KW-1133">Transmembrane helix</keyword>
<keyword evidence="1" id="KW-0472">Membrane</keyword>
<dbReference type="EMBL" id="GIIL01000082">
    <property type="protein sequence ID" value="NOV43808.1"/>
    <property type="molecule type" value="Transcribed_RNA"/>
</dbReference>
<evidence type="ECO:0000313" key="2">
    <source>
        <dbReference type="EMBL" id="NOV43808.1"/>
    </source>
</evidence>
<name>A0A6M2DF81_XENCH</name>